<evidence type="ECO:0000256" key="2">
    <source>
        <dbReference type="SAM" id="MobiDB-lite"/>
    </source>
</evidence>
<feature type="region of interest" description="Disordered" evidence="2">
    <location>
        <begin position="174"/>
        <end position="212"/>
    </location>
</feature>
<feature type="region of interest" description="Disordered" evidence="2">
    <location>
        <begin position="309"/>
        <end position="362"/>
    </location>
</feature>
<feature type="compositionally biased region" description="Low complexity" evidence="2">
    <location>
        <begin position="201"/>
        <end position="212"/>
    </location>
</feature>
<feature type="compositionally biased region" description="Basic and acidic residues" evidence="2">
    <location>
        <begin position="350"/>
        <end position="362"/>
    </location>
</feature>
<keyword evidence="5" id="KW-1185">Reference proteome</keyword>
<sequence length="936" mass="103887">MHRGPQGVLQDESLWEWVYEEDYDPYQLRGTLVNTSVPLQEAWLDAIASFPALKKKLELKALKEELTDLDVEVSDAIMRQSGLDKDQLGQLGETPTVGRNPETPEPPVAAPETAEQDTVPGSPSILAPIVDVPSTWAVDTFIDLDSDVEVQSNGTLWYDEVTTPKTGLTFSSPVPSPSVMATPHAEPPTTSCQKPGEADLRPQATRPVPTPARAACQVDADNVPVHGDETAEKPKAGQLRLSENAVNLQRVEAVKKAAEADPPRLMRSISTSGLKRKAQWSEQGVDFGSFAQPALGQVGGLPCPSKMKSISMDPACHGEQGNQKISKAEKAPQKDPGDDESQESESDQLDPAKLRKEEAEKVARKRAGIPDLDLDALPSTGCTKMMTCLSKRQQKLQDGMDKFTAAAMKDKLNAVIQGLQRKYSEIDEKYAEGVVTVVPKAGAAAKPKVPRQSGRAKVPAVVTERLRQGAMCDQGHQGPPKTTSNVARNAYRAIRRTGLSWKIPIEEYDYKKLDGSYLTTHYLRPMKIVEYLLDKKPLLVCGESDTEKVKGIFGAFWDAYRSYHGTHEVYQRHSGNLDRVVPLAIHGDEGKGKRRSSTTLVTLEAVIGCKGETRLCTECEPRGLYPEQWGPRGDDQHLVAKAMRTNMKGHSYLQHWPLFVVPGILNKNYKPLTYELLDVVAADLEKLFTTGVQVRGETWYGAVIGAKGDLKWHSKVARLVRGFEHQGRQRDIPMCHWCMAGSPGVPAEDVARHHPCWEQTLWAQRPWSSSSPPGLLVVPFDQRFPEKFYQHDPFHTLRIGLYRDFVGSVIFLYMSWNLFDGGSVPTKLEAAWSSFCLWQRGVQKSASLRSFSKALFNYKTKKSYPWINAKGSDVTLCLKWISVITYGFVQTCTDNDQLQILNIILSASQAAVGFFDCMNQHRLWMSTACAISLYEL</sequence>
<reference evidence="4 5" key="2">
    <citation type="submission" date="2024-05" db="EMBL/GenBank/DDBJ databases">
        <authorList>
            <person name="Chen Y."/>
            <person name="Shah S."/>
            <person name="Dougan E. K."/>
            <person name="Thang M."/>
            <person name="Chan C."/>
        </authorList>
    </citation>
    <scope>NUCLEOTIDE SEQUENCE [LARGE SCALE GENOMIC DNA]</scope>
</reference>
<organism evidence="3">
    <name type="scientific">Cladocopium goreaui</name>
    <dbReference type="NCBI Taxonomy" id="2562237"/>
    <lineage>
        <taxon>Eukaryota</taxon>
        <taxon>Sar</taxon>
        <taxon>Alveolata</taxon>
        <taxon>Dinophyceae</taxon>
        <taxon>Suessiales</taxon>
        <taxon>Symbiodiniaceae</taxon>
        <taxon>Cladocopium</taxon>
    </lineage>
</organism>
<protein>
    <submittedName>
        <fullName evidence="4">E3 ubiquitin-protein ligase HERC1</fullName>
    </submittedName>
</protein>
<dbReference type="EMBL" id="CAMXCT010001791">
    <property type="protein sequence ID" value="CAI3993115.1"/>
    <property type="molecule type" value="Genomic_DNA"/>
</dbReference>
<dbReference type="EMBL" id="CAMXCT030001791">
    <property type="protein sequence ID" value="CAL4780427.1"/>
    <property type="molecule type" value="Genomic_DNA"/>
</dbReference>
<feature type="compositionally biased region" description="Acidic residues" evidence="2">
    <location>
        <begin position="337"/>
        <end position="348"/>
    </location>
</feature>
<feature type="region of interest" description="Disordered" evidence="2">
    <location>
        <begin position="82"/>
        <end position="126"/>
    </location>
</feature>
<evidence type="ECO:0000256" key="1">
    <source>
        <dbReference type="SAM" id="Coils"/>
    </source>
</evidence>
<evidence type="ECO:0000313" key="4">
    <source>
        <dbReference type="EMBL" id="CAL4780427.1"/>
    </source>
</evidence>
<feature type="compositionally biased region" description="Basic and acidic residues" evidence="2">
    <location>
        <begin position="326"/>
        <end position="336"/>
    </location>
</feature>
<dbReference type="Proteomes" id="UP001152797">
    <property type="component" value="Unassembled WGS sequence"/>
</dbReference>
<keyword evidence="1" id="KW-0175">Coiled coil</keyword>
<reference evidence="3" key="1">
    <citation type="submission" date="2022-10" db="EMBL/GenBank/DDBJ databases">
        <authorList>
            <person name="Chen Y."/>
            <person name="Dougan E. K."/>
            <person name="Chan C."/>
            <person name="Rhodes N."/>
            <person name="Thang M."/>
        </authorList>
    </citation>
    <scope>NUCLEOTIDE SEQUENCE</scope>
</reference>
<name>A0A9P1CKF9_9DINO</name>
<dbReference type="AlphaFoldDB" id="A0A9P1CKF9"/>
<proteinExistence type="predicted"/>
<evidence type="ECO:0000313" key="3">
    <source>
        <dbReference type="EMBL" id="CAI3993115.1"/>
    </source>
</evidence>
<dbReference type="EMBL" id="CAMXCT020001791">
    <property type="protein sequence ID" value="CAL1146490.1"/>
    <property type="molecule type" value="Genomic_DNA"/>
</dbReference>
<feature type="coiled-coil region" evidence="1">
    <location>
        <begin position="52"/>
        <end position="79"/>
    </location>
</feature>
<feature type="non-terminal residue" evidence="3">
    <location>
        <position position="1"/>
    </location>
</feature>
<accession>A0A9P1CKF9</accession>
<comment type="caution">
    <text evidence="3">The sequence shown here is derived from an EMBL/GenBank/DDBJ whole genome shotgun (WGS) entry which is preliminary data.</text>
</comment>
<evidence type="ECO:0000313" key="5">
    <source>
        <dbReference type="Proteomes" id="UP001152797"/>
    </source>
</evidence>
<gene>
    <name evidence="3" type="ORF">C1SCF055_LOCUS19895</name>
</gene>